<reference evidence="1" key="2">
    <citation type="submission" date="2021-03" db="UniProtKB">
        <authorList>
            <consortium name="EnsemblPlants"/>
        </authorList>
    </citation>
    <scope>IDENTIFICATION</scope>
</reference>
<proteinExistence type="predicted"/>
<organism evidence="1 2">
    <name type="scientific">Chenopodium quinoa</name>
    <name type="common">Quinoa</name>
    <dbReference type="NCBI Taxonomy" id="63459"/>
    <lineage>
        <taxon>Eukaryota</taxon>
        <taxon>Viridiplantae</taxon>
        <taxon>Streptophyta</taxon>
        <taxon>Embryophyta</taxon>
        <taxon>Tracheophyta</taxon>
        <taxon>Spermatophyta</taxon>
        <taxon>Magnoliopsida</taxon>
        <taxon>eudicotyledons</taxon>
        <taxon>Gunneridae</taxon>
        <taxon>Pentapetalae</taxon>
        <taxon>Caryophyllales</taxon>
        <taxon>Chenopodiaceae</taxon>
        <taxon>Chenopodioideae</taxon>
        <taxon>Atripliceae</taxon>
        <taxon>Chenopodium</taxon>
    </lineage>
</organism>
<name>A0A803MTX1_CHEQI</name>
<dbReference type="PANTHER" id="PTHR36482">
    <property type="entry name" value="OSJNBA0024J22.15 PROTEIN"/>
    <property type="match status" value="1"/>
</dbReference>
<dbReference type="Proteomes" id="UP000596660">
    <property type="component" value="Unplaced"/>
</dbReference>
<dbReference type="Gramene" id="AUR62035112-RA">
    <property type="protein sequence ID" value="AUR62035112-RA:cds"/>
    <property type="gene ID" value="AUR62035112"/>
</dbReference>
<evidence type="ECO:0000313" key="1">
    <source>
        <dbReference type="EnsemblPlants" id="AUR62035112-RA:cds"/>
    </source>
</evidence>
<dbReference type="InterPro" id="IPR053085">
    <property type="entry name" value="Jasmonate-induced_protein"/>
</dbReference>
<keyword evidence="2" id="KW-1185">Reference proteome</keyword>
<evidence type="ECO:0000313" key="2">
    <source>
        <dbReference type="Proteomes" id="UP000596660"/>
    </source>
</evidence>
<protein>
    <submittedName>
        <fullName evidence="1">Uncharacterized protein</fullName>
    </submittedName>
</protein>
<dbReference type="AlphaFoldDB" id="A0A803MTX1"/>
<reference evidence="1" key="1">
    <citation type="journal article" date="2017" name="Nature">
        <title>The genome of Chenopodium quinoa.</title>
        <authorList>
            <person name="Jarvis D.E."/>
            <person name="Ho Y.S."/>
            <person name="Lightfoot D.J."/>
            <person name="Schmoeckel S.M."/>
            <person name="Li B."/>
            <person name="Borm T.J.A."/>
            <person name="Ohyanagi H."/>
            <person name="Mineta K."/>
            <person name="Michell C.T."/>
            <person name="Saber N."/>
            <person name="Kharbatia N.M."/>
            <person name="Rupper R.R."/>
            <person name="Sharp A.R."/>
            <person name="Dally N."/>
            <person name="Boughton B.A."/>
            <person name="Woo Y.H."/>
            <person name="Gao G."/>
            <person name="Schijlen E.G.W.M."/>
            <person name="Guo X."/>
            <person name="Momin A.A."/>
            <person name="Negrao S."/>
            <person name="Al-Babili S."/>
            <person name="Gehring C."/>
            <person name="Roessner U."/>
            <person name="Jung C."/>
            <person name="Murphy K."/>
            <person name="Arold S.T."/>
            <person name="Gojobori T."/>
            <person name="van der Linden C.G."/>
            <person name="van Loo E.N."/>
            <person name="Jellen E.N."/>
            <person name="Maughan P.J."/>
            <person name="Tester M."/>
        </authorList>
    </citation>
    <scope>NUCLEOTIDE SEQUENCE [LARGE SCALE GENOMIC DNA]</scope>
    <source>
        <strain evidence="1">cv. PI 614886</strain>
    </source>
</reference>
<accession>A0A803MTX1</accession>
<dbReference type="EnsemblPlants" id="AUR62035112-RA">
    <property type="protein sequence ID" value="AUR62035112-RA:cds"/>
    <property type="gene ID" value="AUR62035112"/>
</dbReference>
<dbReference type="PANTHER" id="PTHR36482:SF6">
    <property type="entry name" value="JASMONATE-INDUCED PROTEIN HOMOLOG"/>
    <property type="match status" value="1"/>
</dbReference>
<sequence>MASSVQQKRDNVMGEKEKAMMEEGMKDAKNYIMTNNISNNQIQAMAVVSIRSSFGQRMRSYRNHSWIGNFMARLPDYINGGDGAVFVHKGSKGALLYGLERDATPLALGWILSWSKPDTPGEPNRGKQWRWLTVIRGMQQVLVVDGECGGLA</sequence>